<reference evidence="3 4" key="1">
    <citation type="submission" date="2016-02" db="EMBL/GenBank/DDBJ databases">
        <authorList>
            <person name="Wen L."/>
            <person name="He K."/>
            <person name="Yang H."/>
        </authorList>
    </citation>
    <scope>NUCLEOTIDE SEQUENCE [LARGE SCALE GENOMIC DNA]</scope>
    <source>
        <strain evidence="3">ShG14-8</strain>
    </source>
</reference>
<dbReference type="Gene3D" id="3.40.250.10">
    <property type="entry name" value="Rhodanese-like domain"/>
    <property type="match status" value="1"/>
</dbReference>
<dbReference type="Pfam" id="PF00581">
    <property type="entry name" value="Rhodanese"/>
    <property type="match status" value="1"/>
</dbReference>
<feature type="domain" description="Rhodanese" evidence="2">
    <location>
        <begin position="37"/>
        <end position="136"/>
    </location>
</feature>
<dbReference type="Proteomes" id="UP000070578">
    <property type="component" value="Unassembled WGS sequence"/>
</dbReference>
<dbReference type="EMBL" id="LSLI01000016">
    <property type="protein sequence ID" value="KXS32911.1"/>
    <property type="molecule type" value="Genomic_DNA"/>
</dbReference>
<gene>
    <name evidence="3" type="ORF">AWT59_0998</name>
</gene>
<comment type="caution">
    <text evidence="3">The sequence shown here is derived from an EMBL/GenBank/DDBJ whole genome shotgun (WGS) entry which is preliminary data.</text>
</comment>
<dbReference type="PANTHER" id="PTHR45431">
    <property type="entry name" value="RHODANESE-LIKE DOMAIN-CONTAINING PROTEIN 15, CHLOROPLASTIC"/>
    <property type="match status" value="1"/>
</dbReference>
<dbReference type="InterPro" id="IPR001763">
    <property type="entry name" value="Rhodanese-like_dom"/>
</dbReference>
<evidence type="ECO:0000313" key="3">
    <source>
        <dbReference type="EMBL" id="KXS32911.1"/>
    </source>
</evidence>
<sequence>MGKITTILQAAQQRAREVNLPYEGALYPAEAFEILQSAPGIKLVDVRSRAELDWVGRVTNSVHIEWATYPGMKPNPHFLTQLEQQVDKETLVIFMCRSGARSHHAAAAATLAGYGDCYNMLEGFEGNADGNKHRNTTGGWRATGLPWEQG</sequence>
<reference evidence="3 4" key="2">
    <citation type="submission" date="2016-03" db="EMBL/GenBank/DDBJ databases">
        <title>New uncultured bacterium of the family Gallionellaceae from acid mine drainage: description and reconstruction of genome based on metagenomic analysis of microbial community.</title>
        <authorList>
            <person name="Kadnikov V."/>
            <person name="Ivasenko D."/>
            <person name="Beletsky A."/>
            <person name="Mardanov A."/>
            <person name="Danilova E."/>
            <person name="Pimenov N."/>
            <person name="Karnachuk O."/>
            <person name="Ravin N."/>
        </authorList>
    </citation>
    <scope>NUCLEOTIDE SEQUENCE [LARGE SCALE GENOMIC DNA]</scope>
    <source>
        <strain evidence="3">ShG14-8</strain>
    </source>
</reference>
<evidence type="ECO:0000256" key="1">
    <source>
        <dbReference type="SAM" id="MobiDB-lite"/>
    </source>
</evidence>
<dbReference type="PANTHER" id="PTHR45431:SF3">
    <property type="entry name" value="RHODANESE-LIKE DOMAIN-CONTAINING PROTEIN 15, CHLOROPLASTIC"/>
    <property type="match status" value="1"/>
</dbReference>
<dbReference type="SUPFAM" id="SSF52821">
    <property type="entry name" value="Rhodanese/Cell cycle control phosphatase"/>
    <property type="match status" value="1"/>
</dbReference>
<evidence type="ECO:0000313" key="4">
    <source>
        <dbReference type="Proteomes" id="UP000070578"/>
    </source>
</evidence>
<feature type="region of interest" description="Disordered" evidence="1">
    <location>
        <begin position="129"/>
        <end position="150"/>
    </location>
</feature>
<evidence type="ECO:0000259" key="2">
    <source>
        <dbReference type="PROSITE" id="PS50206"/>
    </source>
</evidence>
<name>A0A139BVB5_9PROT</name>
<dbReference type="SMART" id="SM00450">
    <property type="entry name" value="RHOD"/>
    <property type="match status" value="1"/>
</dbReference>
<dbReference type="PATRIC" id="fig|1796491.3.peg.1094"/>
<dbReference type="InterPro" id="IPR036873">
    <property type="entry name" value="Rhodanese-like_dom_sf"/>
</dbReference>
<dbReference type="CDD" id="cd01522">
    <property type="entry name" value="RHOD_1"/>
    <property type="match status" value="1"/>
</dbReference>
<dbReference type="PROSITE" id="PS50206">
    <property type="entry name" value="RHODANESE_3"/>
    <property type="match status" value="1"/>
</dbReference>
<dbReference type="AlphaFoldDB" id="A0A139BVB5"/>
<accession>A0A139BVB5</accession>
<organism evidence="3 4">
    <name type="scientific">Candidatus Gallionella acididurans</name>
    <dbReference type="NCBI Taxonomy" id="1796491"/>
    <lineage>
        <taxon>Bacteria</taxon>
        <taxon>Pseudomonadati</taxon>
        <taxon>Pseudomonadota</taxon>
        <taxon>Betaproteobacteria</taxon>
        <taxon>Nitrosomonadales</taxon>
        <taxon>Gallionellaceae</taxon>
        <taxon>Gallionella</taxon>
    </lineage>
</organism>
<proteinExistence type="predicted"/>
<protein>
    <submittedName>
        <fullName evidence="3">Rhodanese domain protein</fullName>
    </submittedName>
</protein>
<dbReference type="InterPro" id="IPR052367">
    <property type="entry name" value="Thiosulfate_ST/Rhodanese-like"/>
</dbReference>